<dbReference type="Proteomes" id="UP000318053">
    <property type="component" value="Unassembled WGS sequence"/>
</dbReference>
<dbReference type="EC" id="3.1.6.6" evidence="3"/>
<sequence length="493" mass="54848" precursor="true">MKIITSIIAVCLAISPLATNLRAADSATPPNLVFIIADDCTYADIGCYGGQALTPHIDALAQQGMRLTRCFQAAPMCSPTRHNLYTGQYPVKTGAYPNHTFARDDVESIVHYLQPLGYRVALSGKTHIAPESVFPFEYSKRGKKKKSLKKSMQGPELKEPSVIDMVAVNQLMQESAASEQPFALFACSNEPHEPWNKGKQFRSQYDPAALKLRPYMVDTPDTRAAYRDYLAEISFFDAEVGRILTLMDRHELSENTLVVVVSEQGNSFPFAKWSCYDAGLQSIMIARWPGQIQPGSESDALVEYVDVCPTFVEAAGGTPASVLDGKSMLPVLRGQTDHHKDHVFGIQTTRGIFRGPHHYPIRSVRNERFKLIRNLDPDATFHNTINAKPWFQSWEEQATAGNERAQSIVDRFANRPAVELYDVESDPHELNNLAEDPAYASTRSELDAALTAWMKSQGDLGLETELQAFSHMHGGNAEYQQWAAEHRPNGKGN</sequence>
<dbReference type="GO" id="GO:0047753">
    <property type="term" value="F:choline-sulfatase activity"/>
    <property type="evidence" value="ECO:0007669"/>
    <property type="project" value="UniProtKB-EC"/>
</dbReference>
<dbReference type="RefSeq" id="WP_146390293.1">
    <property type="nucleotide sequence ID" value="NZ_SJPK01000002.1"/>
</dbReference>
<feature type="signal peptide" evidence="1">
    <location>
        <begin position="1"/>
        <end position="23"/>
    </location>
</feature>
<dbReference type="OrthoDB" id="9803751at2"/>
<dbReference type="PANTHER" id="PTHR43751">
    <property type="entry name" value="SULFATASE"/>
    <property type="match status" value="1"/>
</dbReference>
<feature type="chain" id="PRO_5022850691" evidence="1">
    <location>
        <begin position="24"/>
        <end position="493"/>
    </location>
</feature>
<dbReference type="InterPro" id="IPR017850">
    <property type="entry name" value="Alkaline_phosphatase_core_sf"/>
</dbReference>
<dbReference type="EMBL" id="SJPK01000002">
    <property type="protein sequence ID" value="TWT74296.1"/>
    <property type="molecule type" value="Genomic_DNA"/>
</dbReference>
<keyword evidence="4" id="KW-1185">Reference proteome</keyword>
<keyword evidence="1" id="KW-0732">Signal</keyword>
<evidence type="ECO:0000313" key="3">
    <source>
        <dbReference type="EMBL" id="TWT74296.1"/>
    </source>
</evidence>
<dbReference type="Pfam" id="PF00884">
    <property type="entry name" value="Sulfatase"/>
    <property type="match status" value="1"/>
</dbReference>
<organism evidence="3 4">
    <name type="scientific">Allorhodopirellula solitaria</name>
    <dbReference type="NCBI Taxonomy" id="2527987"/>
    <lineage>
        <taxon>Bacteria</taxon>
        <taxon>Pseudomonadati</taxon>
        <taxon>Planctomycetota</taxon>
        <taxon>Planctomycetia</taxon>
        <taxon>Pirellulales</taxon>
        <taxon>Pirellulaceae</taxon>
        <taxon>Allorhodopirellula</taxon>
    </lineage>
</organism>
<evidence type="ECO:0000313" key="4">
    <source>
        <dbReference type="Proteomes" id="UP000318053"/>
    </source>
</evidence>
<dbReference type="PANTHER" id="PTHR43751:SF1">
    <property type="entry name" value="SULFATASE ATSG-RELATED"/>
    <property type="match status" value="1"/>
</dbReference>
<accession>A0A5C5YEY8</accession>
<proteinExistence type="predicted"/>
<feature type="domain" description="Sulfatase N-terminal" evidence="2">
    <location>
        <begin position="30"/>
        <end position="316"/>
    </location>
</feature>
<dbReference type="InterPro" id="IPR000917">
    <property type="entry name" value="Sulfatase_N"/>
</dbReference>
<dbReference type="Gene3D" id="3.40.720.10">
    <property type="entry name" value="Alkaline Phosphatase, subunit A"/>
    <property type="match status" value="1"/>
</dbReference>
<evidence type="ECO:0000259" key="2">
    <source>
        <dbReference type="Pfam" id="PF00884"/>
    </source>
</evidence>
<name>A0A5C5YEY8_9BACT</name>
<dbReference type="SUPFAM" id="SSF53649">
    <property type="entry name" value="Alkaline phosphatase-like"/>
    <property type="match status" value="1"/>
</dbReference>
<evidence type="ECO:0000256" key="1">
    <source>
        <dbReference type="SAM" id="SignalP"/>
    </source>
</evidence>
<protein>
    <submittedName>
        <fullName evidence="3">Choline-sulfatase</fullName>
        <ecNumber evidence="3">3.1.6.6</ecNumber>
    </submittedName>
</protein>
<comment type="caution">
    <text evidence="3">The sequence shown here is derived from an EMBL/GenBank/DDBJ whole genome shotgun (WGS) entry which is preliminary data.</text>
</comment>
<keyword evidence="3" id="KW-0378">Hydrolase</keyword>
<dbReference type="AlphaFoldDB" id="A0A5C5YEY8"/>
<reference evidence="3 4" key="1">
    <citation type="submission" date="2019-02" db="EMBL/GenBank/DDBJ databases">
        <title>Deep-cultivation of Planctomycetes and their phenomic and genomic characterization uncovers novel biology.</title>
        <authorList>
            <person name="Wiegand S."/>
            <person name="Jogler M."/>
            <person name="Boedeker C."/>
            <person name="Pinto D."/>
            <person name="Vollmers J."/>
            <person name="Rivas-Marin E."/>
            <person name="Kohn T."/>
            <person name="Peeters S.H."/>
            <person name="Heuer A."/>
            <person name="Rast P."/>
            <person name="Oberbeckmann S."/>
            <person name="Bunk B."/>
            <person name="Jeske O."/>
            <person name="Meyerdierks A."/>
            <person name="Storesund J.E."/>
            <person name="Kallscheuer N."/>
            <person name="Luecker S."/>
            <person name="Lage O.M."/>
            <person name="Pohl T."/>
            <person name="Merkel B.J."/>
            <person name="Hornburger P."/>
            <person name="Mueller R.-W."/>
            <person name="Bruemmer F."/>
            <person name="Labrenz M."/>
            <person name="Spormann A.M."/>
            <person name="Op Den Camp H."/>
            <person name="Overmann J."/>
            <person name="Amann R."/>
            <person name="Jetten M.S.M."/>
            <person name="Mascher T."/>
            <person name="Medema M.H."/>
            <person name="Devos D.P."/>
            <person name="Kaster A.-K."/>
            <person name="Ovreas L."/>
            <person name="Rohde M."/>
            <person name="Galperin M.Y."/>
            <person name="Jogler C."/>
        </authorList>
    </citation>
    <scope>NUCLEOTIDE SEQUENCE [LARGE SCALE GENOMIC DNA]</scope>
    <source>
        <strain evidence="3 4">CA85</strain>
    </source>
</reference>
<gene>
    <name evidence="3" type="primary">betC_3</name>
    <name evidence="3" type="ORF">CA85_11830</name>
</gene>
<dbReference type="InterPro" id="IPR052701">
    <property type="entry name" value="GAG_Ulvan_Degrading_Sulfatases"/>
</dbReference>
<dbReference type="CDD" id="cd16027">
    <property type="entry name" value="SGSH"/>
    <property type="match status" value="1"/>
</dbReference>